<name>A0ABP9UWI2_9BACT</name>
<dbReference type="RefSeq" id="WP_353568863.1">
    <property type="nucleotide sequence ID" value="NZ_BAABRI010000034.1"/>
</dbReference>
<proteinExistence type="predicted"/>
<dbReference type="Proteomes" id="UP001476282">
    <property type="component" value="Unassembled WGS sequence"/>
</dbReference>
<evidence type="ECO:0000313" key="2">
    <source>
        <dbReference type="Proteomes" id="UP001476282"/>
    </source>
</evidence>
<organism evidence="1 2">
    <name type="scientific">Haloferula sargassicola</name>
    <dbReference type="NCBI Taxonomy" id="490096"/>
    <lineage>
        <taxon>Bacteria</taxon>
        <taxon>Pseudomonadati</taxon>
        <taxon>Verrucomicrobiota</taxon>
        <taxon>Verrucomicrobiia</taxon>
        <taxon>Verrucomicrobiales</taxon>
        <taxon>Verrucomicrobiaceae</taxon>
        <taxon>Haloferula</taxon>
    </lineage>
</organism>
<evidence type="ECO:0000313" key="1">
    <source>
        <dbReference type="EMBL" id="GAA5484756.1"/>
    </source>
</evidence>
<protein>
    <submittedName>
        <fullName evidence="1">Uncharacterized protein</fullName>
    </submittedName>
</protein>
<accession>A0ABP9UWI2</accession>
<reference evidence="1 2" key="1">
    <citation type="submission" date="2024-02" db="EMBL/GenBank/DDBJ databases">
        <title>Haloferula sargassicola NBRC 104335.</title>
        <authorList>
            <person name="Ichikawa N."/>
            <person name="Katano-Makiyama Y."/>
            <person name="Hidaka K."/>
        </authorList>
    </citation>
    <scope>NUCLEOTIDE SEQUENCE [LARGE SCALE GENOMIC DNA]</scope>
    <source>
        <strain evidence="1 2">NBRC 104335</strain>
    </source>
</reference>
<gene>
    <name evidence="1" type="ORF">Hsar01_04002</name>
</gene>
<comment type="caution">
    <text evidence="1">The sequence shown here is derived from an EMBL/GenBank/DDBJ whole genome shotgun (WGS) entry which is preliminary data.</text>
</comment>
<dbReference type="EMBL" id="BAABRI010000034">
    <property type="protein sequence ID" value="GAA5484756.1"/>
    <property type="molecule type" value="Genomic_DNA"/>
</dbReference>
<keyword evidence="2" id="KW-1185">Reference proteome</keyword>
<sequence>MKSFEDAFSEQRTALDHAMEAGLSLQQFRSRHAERQWTREIGAELQVLLDEMTRAADELSHATRVVALRHREKLGGQ</sequence>